<evidence type="ECO:0000256" key="1">
    <source>
        <dbReference type="ARBA" id="ARBA00001946"/>
    </source>
</evidence>
<organism evidence="5 6">
    <name type="scientific">Pseudoxanthomonas taiwanensis J19</name>
    <dbReference type="NCBI Taxonomy" id="935569"/>
    <lineage>
        <taxon>Bacteria</taxon>
        <taxon>Pseudomonadati</taxon>
        <taxon>Pseudomonadota</taxon>
        <taxon>Gammaproteobacteria</taxon>
        <taxon>Lysobacterales</taxon>
        <taxon>Lysobacteraceae</taxon>
        <taxon>Pseudoxanthomonas</taxon>
    </lineage>
</organism>
<accession>A0A562E0F1</accession>
<dbReference type="PROSITE" id="PS50887">
    <property type="entry name" value="GGDEF"/>
    <property type="match status" value="1"/>
</dbReference>
<gene>
    <name evidence="5" type="ORF">L613_001700000220</name>
</gene>
<dbReference type="SMART" id="SM00267">
    <property type="entry name" value="GGDEF"/>
    <property type="match status" value="1"/>
</dbReference>
<reference evidence="5 6" key="1">
    <citation type="submission" date="2019-07" db="EMBL/GenBank/DDBJ databases">
        <title>Genome sequencing of lignin-degrading bacterial isolates.</title>
        <authorList>
            <person name="Gladden J."/>
        </authorList>
    </citation>
    <scope>NUCLEOTIDE SEQUENCE [LARGE SCALE GENOMIC DNA]</scope>
    <source>
        <strain evidence="5 6">J19</strain>
    </source>
</reference>
<keyword evidence="6" id="KW-1185">Reference proteome</keyword>
<dbReference type="SUPFAM" id="SSF55073">
    <property type="entry name" value="Nucleotide cyclase"/>
    <property type="match status" value="1"/>
</dbReference>
<dbReference type="InterPro" id="IPR043128">
    <property type="entry name" value="Rev_trsase/Diguanyl_cyclase"/>
</dbReference>
<dbReference type="Gene3D" id="1.10.3210.10">
    <property type="entry name" value="Hypothetical protein af1432"/>
    <property type="match status" value="1"/>
</dbReference>
<dbReference type="InterPro" id="IPR013976">
    <property type="entry name" value="HDOD"/>
</dbReference>
<dbReference type="NCBIfam" id="TIGR00254">
    <property type="entry name" value="GGDEF"/>
    <property type="match status" value="1"/>
</dbReference>
<evidence type="ECO:0000256" key="2">
    <source>
        <dbReference type="ARBA" id="ARBA00012528"/>
    </source>
</evidence>
<dbReference type="SUPFAM" id="SSF109604">
    <property type="entry name" value="HD-domain/PDEase-like"/>
    <property type="match status" value="1"/>
</dbReference>
<dbReference type="InterPro" id="IPR050469">
    <property type="entry name" value="Diguanylate_Cyclase"/>
</dbReference>
<dbReference type="RefSeq" id="WP_019397590.1">
    <property type="nucleotide sequence ID" value="NZ_VLJS01000044.1"/>
</dbReference>
<dbReference type="GO" id="GO:0052621">
    <property type="term" value="F:diguanylate cyclase activity"/>
    <property type="evidence" value="ECO:0007669"/>
    <property type="project" value="UniProtKB-EC"/>
</dbReference>
<dbReference type="EC" id="2.7.7.65" evidence="2"/>
<dbReference type="CDD" id="cd01949">
    <property type="entry name" value="GGDEF"/>
    <property type="match status" value="1"/>
</dbReference>
<feature type="domain" description="GGDEF" evidence="3">
    <location>
        <begin position="359"/>
        <end position="496"/>
    </location>
</feature>
<evidence type="ECO:0000259" key="3">
    <source>
        <dbReference type="PROSITE" id="PS50887"/>
    </source>
</evidence>
<dbReference type="GO" id="GO:0005886">
    <property type="term" value="C:plasma membrane"/>
    <property type="evidence" value="ECO:0007669"/>
    <property type="project" value="TreeGrafter"/>
</dbReference>
<evidence type="ECO:0000313" key="5">
    <source>
        <dbReference type="EMBL" id="TWH15366.1"/>
    </source>
</evidence>
<dbReference type="InterPro" id="IPR029787">
    <property type="entry name" value="Nucleotide_cyclase"/>
</dbReference>
<dbReference type="Proteomes" id="UP000321583">
    <property type="component" value="Unassembled WGS sequence"/>
</dbReference>
<name>A0A562E0F1_9GAMM</name>
<dbReference type="AlphaFoldDB" id="A0A562E0F1"/>
<comment type="cofactor">
    <cofactor evidence="1">
        <name>Mg(2+)</name>
        <dbReference type="ChEBI" id="CHEBI:18420"/>
    </cofactor>
</comment>
<dbReference type="Gene3D" id="3.30.70.270">
    <property type="match status" value="1"/>
</dbReference>
<dbReference type="PANTHER" id="PTHR45138:SF24">
    <property type="entry name" value="DIGUANYLATE CYCLASE DGCC-RELATED"/>
    <property type="match status" value="1"/>
</dbReference>
<feature type="domain" description="HDOD" evidence="4">
    <location>
        <begin position="15"/>
        <end position="208"/>
    </location>
</feature>
<dbReference type="InterPro" id="IPR000160">
    <property type="entry name" value="GGDEF_dom"/>
</dbReference>
<dbReference type="GO" id="GO:1902201">
    <property type="term" value="P:negative regulation of bacterial-type flagellum-dependent cell motility"/>
    <property type="evidence" value="ECO:0007669"/>
    <property type="project" value="TreeGrafter"/>
</dbReference>
<evidence type="ECO:0000313" key="6">
    <source>
        <dbReference type="Proteomes" id="UP000321583"/>
    </source>
</evidence>
<protein>
    <recommendedName>
        <fullName evidence="2">diguanylate cyclase</fullName>
        <ecNumber evidence="2">2.7.7.65</ecNumber>
    </recommendedName>
</protein>
<evidence type="ECO:0000259" key="4">
    <source>
        <dbReference type="PROSITE" id="PS51833"/>
    </source>
</evidence>
<dbReference type="FunFam" id="3.30.70.270:FF:000001">
    <property type="entry name" value="Diguanylate cyclase domain protein"/>
    <property type="match status" value="1"/>
</dbReference>
<dbReference type="GO" id="GO:0043709">
    <property type="term" value="P:cell adhesion involved in single-species biofilm formation"/>
    <property type="evidence" value="ECO:0007669"/>
    <property type="project" value="TreeGrafter"/>
</dbReference>
<dbReference type="PANTHER" id="PTHR45138">
    <property type="entry name" value="REGULATORY COMPONENTS OF SENSORY TRANSDUCTION SYSTEM"/>
    <property type="match status" value="1"/>
</dbReference>
<proteinExistence type="predicted"/>
<dbReference type="Pfam" id="PF08668">
    <property type="entry name" value="HDOD"/>
    <property type="match status" value="1"/>
</dbReference>
<dbReference type="EMBL" id="VLJS01000044">
    <property type="protein sequence ID" value="TWH15366.1"/>
    <property type="molecule type" value="Genomic_DNA"/>
</dbReference>
<sequence length="496" mass="53370">MHPDLEASLLHCRNLPSPPAIALQIIELAQDPDADLATAARVIAMDPALSARLLRVANSPLYAGRRRVETLAQATTMLGLNATLSLALGFSLARGLRATDGAAAEQERLWKRSVLSALAARLLGEHAGLERLEDLMLAGLLQDIGALALLQARPDAWLALQDGGRVPAPLEREREVLGDDHAAAGAWLARQWQLPDHLCDAIAASEGCPAPANAFQACVFASGAVATLWLADDDPDGALRTAAEARIEAGGIGGPGTLDSLLAQMASAAQGFGALFDMRIVQPAHLQAIIEQARELLVLRNLREIQEAARARREADASREHIRHLTEQARRDPLTGVYNRMQLEEALEREFAAASAAGQPLSIAFVDLDGFKQINDRHGHLVGDQVLRQFAQTLQRLLRSTDLVARYGGEEFLVVLAHSNEAAAARVLRRILEETARTPMAVVDGHPLYVTFSAGVASRDGHDSPFADARAMLQAADQALYLAKRRGRNQVGQHGQ</sequence>
<comment type="caution">
    <text evidence="5">The sequence shown here is derived from an EMBL/GenBank/DDBJ whole genome shotgun (WGS) entry which is preliminary data.</text>
</comment>
<dbReference type="OrthoDB" id="9803824at2"/>
<dbReference type="PROSITE" id="PS51833">
    <property type="entry name" value="HDOD"/>
    <property type="match status" value="1"/>
</dbReference>
<dbReference type="Pfam" id="PF00990">
    <property type="entry name" value="GGDEF"/>
    <property type="match status" value="1"/>
</dbReference>